<dbReference type="EMBL" id="LNTY01000022">
    <property type="protein sequence ID" value="KXF82524.1"/>
    <property type="molecule type" value="Genomic_DNA"/>
</dbReference>
<dbReference type="Pfam" id="PF00120">
    <property type="entry name" value="Gln-synt_C"/>
    <property type="match status" value="1"/>
</dbReference>
<dbReference type="PROSITE" id="PS00180">
    <property type="entry name" value="GLNA_1"/>
    <property type="match status" value="1"/>
</dbReference>
<feature type="binding site" evidence="7">
    <location>
        <position position="221"/>
    </location>
    <ligand>
        <name>Mg(2+)</name>
        <dbReference type="ChEBI" id="CHEBI:18420"/>
        <label>1</label>
    </ligand>
</feature>
<dbReference type="Proteomes" id="UP000070529">
    <property type="component" value="Unassembled WGS sequence"/>
</dbReference>
<reference evidence="15 16" key="1">
    <citation type="submission" date="2015-11" db="EMBL/GenBank/DDBJ databases">
        <title>Genomic Taxonomy of the Vibrionaceae.</title>
        <authorList>
            <person name="Gomez-Gil B."/>
            <person name="Enciso-Ibarra J."/>
        </authorList>
    </citation>
    <scope>NUCLEOTIDE SEQUENCE [LARGE SCALE GENOMIC DNA]</scope>
    <source>
        <strain evidence="15 16">CAIM 912</strain>
    </source>
</reference>
<feature type="binding site" evidence="7">
    <location>
        <position position="358"/>
    </location>
    <ligand>
        <name>Mg(2+)</name>
        <dbReference type="ChEBI" id="CHEBI:18420"/>
        <label>1</label>
    </ligand>
</feature>
<feature type="binding site" evidence="5">
    <location>
        <position position="340"/>
    </location>
    <ligand>
        <name>L-glutamate</name>
        <dbReference type="ChEBI" id="CHEBI:29985"/>
    </ligand>
</feature>
<dbReference type="SUPFAM" id="SSF55931">
    <property type="entry name" value="Glutamine synthetase/guanido kinase"/>
    <property type="match status" value="1"/>
</dbReference>
<keyword evidence="8" id="KW-0597">Phosphoprotein</keyword>
<dbReference type="Gene3D" id="3.30.590.10">
    <property type="entry name" value="Glutamine synthetase/guanido kinase, catalytic domain"/>
    <property type="match status" value="1"/>
</dbReference>
<evidence type="ECO:0000256" key="4">
    <source>
        <dbReference type="ARBA" id="ARBA00049436"/>
    </source>
</evidence>
<dbReference type="SUPFAM" id="SSF54368">
    <property type="entry name" value="Glutamine synthetase, N-terminal domain"/>
    <property type="match status" value="1"/>
</dbReference>
<evidence type="ECO:0000256" key="2">
    <source>
        <dbReference type="ARBA" id="ARBA00012937"/>
    </source>
</evidence>
<dbReference type="AlphaFoldDB" id="A0A135IAY0"/>
<evidence type="ECO:0000313" key="16">
    <source>
        <dbReference type="Proteomes" id="UP000070529"/>
    </source>
</evidence>
<dbReference type="PANTHER" id="PTHR43407:SF2">
    <property type="entry name" value="GLUTAMINE SYNTHETASE"/>
    <property type="match status" value="1"/>
</dbReference>
<evidence type="ECO:0000256" key="9">
    <source>
        <dbReference type="PROSITE-ProRule" id="PRU01330"/>
    </source>
</evidence>
<evidence type="ECO:0000313" key="15">
    <source>
        <dbReference type="EMBL" id="KXF82524.1"/>
    </source>
</evidence>
<feature type="binding site" evidence="6">
    <location>
        <position position="208"/>
    </location>
    <ligand>
        <name>ATP</name>
        <dbReference type="ChEBI" id="CHEBI:30616"/>
    </ligand>
</feature>
<dbReference type="PROSITE" id="PS00182">
    <property type="entry name" value="GLNA_ADENYLATION"/>
    <property type="match status" value="1"/>
</dbReference>
<dbReference type="InterPro" id="IPR036651">
    <property type="entry name" value="Gln_synt_N_sf"/>
</dbReference>
<comment type="subunit">
    <text evidence="11">Oligomer of 12 subunits arranged in the form of two hexagons.</text>
</comment>
<dbReference type="InterPro" id="IPR004809">
    <property type="entry name" value="Gln_synth_I"/>
</dbReference>
<dbReference type="PROSITE" id="PS51986">
    <property type="entry name" value="GS_BETA_GRASP"/>
    <property type="match status" value="1"/>
</dbReference>
<dbReference type="GO" id="GO:0004356">
    <property type="term" value="F:glutamine synthetase activity"/>
    <property type="evidence" value="ECO:0007669"/>
    <property type="project" value="UniProtKB-EC"/>
</dbReference>
<evidence type="ECO:0000256" key="3">
    <source>
        <dbReference type="ARBA" id="ARBA00021364"/>
    </source>
</evidence>
<keyword evidence="11" id="KW-0963">Cytoplasm</keyword>
<comment type="caution">
    <text evidence="15">The sequence shown here is derived from an EMBL/GenBank/DDBJ whole genome shotgun (WGS) entry which is preliminary data.</text>
</comment>
<feature type="binding site" evidence="6">
    <location>
        <begin position="272"/>
        <end position="274"/>
    </location>
    <ligand>
        <name>ATP</name>
        <dbReference type="ChEBI" id="CHEBI:30616"/>
    </ligand>
</feature>
<feature type="modified residue" description="O-AMP-tyrosine" evidence="8">
    <location>
        <position position="398"/>
    </location>
</feature>
<feature type="binding site" evidence="5">
    <location>
        <position position="328"/>
    </location>
    <ligand>
        <name>L-glutamate</name>
        <dbReference type="ChEBI" id="CHEBI:29985"/>
    </ligand>
</feature>
<keyword evidence="6 12" id="KW-0547">Nucleotide-binding</keyword>
<dbReference type="FunFam" id="3.30.590.10:FF:000001">
    <property type="entry name" value="Glutamine synthetase"/>
    <property type="match status" value="1"/>
</dbReference>
<keyword evidence="16" id="KW-1185">Reference proteome</keyword>
<dbReference type="InterPro" id="IPR014746">
    <property type="entry name" value="Gln_synth/guanido_kin_cat_dom"/>
</dbReference>
<organism evidence="15 16">
    <name type="scientific">Enterovibrio coralii</name>
    <dbReference type="NCBI Taxonomy" id="294935"/>
    <lineage>
        <taxon>Bacteria</taxon>
        <taxon>Pseudomonadati</taxon>
        <taxon>Pseudomonadota</taxon>
        <taxon>Gammaproteobacteria</taxon>
        <taxon>Vibrionales</taxon>
        <taxon>Vibrionaceae</taxon>
        <taxon>Enterovibrio</taxon>
    </lineage>
</organism>
<dbReference type="GO" id="GO:0016020">
    <property type="term" value="C:membrane"/>
    <property type="evidence" value="ECO:0007669"/>
    <property type="project" value="TreeGrafter"/>
</dbReference>
<feature type="binding site" evidence="7">
    <location>
        <position position="132"/>
    </location>
    <ligand>
        <name>Mg(2+)</name>
        <dbReference type="ChEBI" id="CHEBI:18420"/>
        <label>1</label>
    </ligand>
</feature>
<dbReference type="NCBIfam" id="NF007006">
    <property type="entry name" value="PRK09469.1"/>
    <property type="match status" value="1"/>
</dbReference>
<feature type="binding site" evidence="7">
    <location>
        <position position="130"/>
    </location>
    <ligand>
        <name>Mg(2+)</name>
        <dbReference type="ChEBI" id="CHEBI:18420"/>
        <label>1</label>
    </ligand>
</feature>
<feature type="binding site" evidence="5">
    <location>
        <position position="322"/>
    </location>
    <ligand>
        <name>L-glutamate</name>
        <dbReference type="ChEBI" id="CHEBI:29985"/>
    </ligand>
</feature>
<gene>
    <name evidence="15" type="primary">glnA</name>
    <name evidence="15" type="ORF">ATN88_21005</name>
</gene>
<dbReference type="InterPro" id="IPR001637">
    <property type="entry name" value="Gln_synth_I_adenylation_site"/>
</dbReference>
<dbReference type="InterPro" id="IPR008147">
    <property type="entry name" value="Gln_synt_N"/>
</dbReference>
<protein>
    <recommendedName>
        <fullName evidence="3 12">Glutamine synthetase</fullName>
        <ecNumber evidence="2 12">6.3.1.2</ecNumber>
    </recommendedName>
</protein>
<evidence type="ECO:0000256" key="11">
    <source>
        <dbReference type="RuleBase" id="RU000387"/>
    </source>
</evidence>
<feature type="binding site" evidence="7">
    <location>
        <position position="270"/>
    </location>
    <ligand>
        <name>Mg(2+)</name>
        <dbReference type="ChEBI" id="CHEBI:18420"/>
        <label>1</label>
    </ligand>
</feature>
<dbReference type="GO" id="GO:0005737">
    <property type="term" value="C:cytoplasm"/>
    <property type="evidence" value="ECO:0007669"/>
    <property type="project" value="UniProtKB-SubCell"/>
</dbReference>
<dbReference type="GO" id="GO:0006542">
    <property type="term" value="P:glutamine biosynthetic process"/>
    <property type="evidence" value="ECO:0007669"/>
    <property type="project" value="InterPro"/>
</dbReference>
<feature type="binding site" evidence="5">
    <location>
        <begin position="265"/>
        <end position="266"/>
    </location>
    <ligand>
        <name>L-glutamate</name>
        <dbReference type="ChEBI" id="CHEBI:29985"/>
    </ligand>
</feature>
<evidence type="ECO:0000256" key="10">
    <source>
        <dbReference type="RuleBase" id="RU000384"/>
    </source>
</evidence>
<keyword evidence="7" id="KW-0479">Metal-binding</keyword>
<feature type="domain" description="GS catalytic" evidence="14">
    <location>
        <begin position="105"/>
        <end position="469"/>
    </location>
</feature>
<comment type="similarity">
    <text evidence="1 9 10">Belongs to the glutamine synthetase family.</text>
</comment>
<keyword evidence="7" id="KW-0460">Magnesium</keyword>
<evidence type="ECO:0000259" key="13">
    <source>
        <dbReference type="PROSITE" id="PS51986"/>
    </source>
</evidence>
<feature type="binding site" evidence="6">
    <location>
        <position position="353"/>
    </location>
    <ligand>
        <name>ATP</name>
        <dbReference type="ChEBI" id="CHEBI:30616"/>
    </ligand>
</feature>
<comment type="cofactor">
    <cofactor evidence="7">
        <name>Mg(2+)</name>
        <dbReference type="ChEBI" id="CHEBI:18420"/>
    </cofactor>
    <text evidence="7">Binds 2 Mg(2+) ions per subunit.</text>
</comment>
<keyword evidence="6 12" id="KW-0067">ATP-binding</keyword>
<evidence type="ECO:0000256" key="8">
    <source>
        <dbReference type="PIRSR" id="PIRSR604809-50"/>
    </source>
</evidence>
<dbReference type="InterPro" id="IPR027302">
    <property type="entry name" value="Gln_synth_N_conserv_site"/>
</dbReference>
<feature type="binding site" evidence="6">
    <location>
        <position position="340"/>
    </location>
    <ligand>
        <name>ATP</name>
        <dbReference type="ChEBI" id="CHEBI:30616"/>
    </ligand>
</feature>
<name>A0A135IAY0_9GAMM</name>
<feature type="binding site" evidence="5">
    <location>
        <position position="360"/>
    </location>
    <ligand>
        <name>L-glutamate</name>
        <dbReference type="ChEBI" id="CHEBI:29985"/>
    </ligand>
</feature>
<sequence>MSVENVLALIQEHEVKFVDLRFTDTKGKEQHISIPAHQVDADFFEDGKMFDGSSVAGWKGINESDMVMMPDASTAVLDPFTEDSTLNIRCDILEPATMQGYDRDPRSIAKRAEDYMRSTGIADTVLVGPEPEFFLFDDVKFHTDMSGSFYKIDDVEAKWNSGSSIEGGNKGHRPGVKGGYFPVAPVDSSQDIRSAMCLVMEEMGLVVEAHHHEVATAGQNEIATRFNTLTSKADEIQIYKYVVHNVAHAFGKTATFMPKPLVGDNGSGMHVHQSLAKDGQNLFAGDKYGGLSETALYYIGGIIKHARAINAFANPSTNSYKRLVPGFEAPVMLAYSARNRSASIRIPVVPSPKARRIEARFPDPAANPYLAFASLLMAGLDGIKNKIHPGDAMDKDLYDLPAEEAAEIPTVAESLQQALQALSDDREFLTAGGVFSDDFIDSYIALKSQDVEKVNMTTHPLEFELYYSV</sequence>
<evidence type="ECO:0000259" key="14">
    <source>
        <dbReference type="PROSITE" id="PS51987"/>
    </source>
</evidence>
<comment type="catalytic activity">
    <reaction evidence="4 12">
        <text>L-glutamate + NH4(+) + ATP = L-glutamine + ADP + phosphate + H(+)</text>
        <dbReference type="Rhea" id="RHEA:16169"/>
        <dbReference type="ChEBI" id="CHEBI:15378"/>
        <dbReference type="ChEBI" id="CHEBI:28938"/>
        <dbReference type="ChEBI" id="CHEBI:29985"/>
        <dbReference type="ChEBI" id="CHEBI:30616"/>
        <dbReference type="ChEBI" id="CHEBI:43474"/>
        <dbReference type="ChEBI" id="CHEBI:58359"/>
        <dbReference type="ChEBI" id="CHEBI:456216"/>
        <dbReference type="EC" id="6.3.1.2"/>
    </reaction>
</comment>
<keyword evidence="12 15" id="KW-0436">Ligase</keyword>
<dbReference type="InterPro" id="IPR008146">
    <property type="entry name" value="Gln_synth_cat_dom"/>
</dbReference>
<dbReference type="FunFam" id="3.10.20.70:FF:000001">
    <property type="entry name" value="Glutamine synthetase"/>
    <property type="match status" value="1"/>
</dbReference>
<dbReference type="PROSITE" id="PS00181">
    <property type="entry name" value="GLNA_ATP"/>
    <property type="match status" value="1"/>
</dbReference>
<dbReference type="GO" id="GO:0019740">
    <property type="term" value="P:nitrogen utilization"/>
    <property type="evidence" value="ECO:0007669"/>
    <property type="project" value="TreeGrafter"/>
</dbReference>
<dbReference type="RefSeq" id="WP_067413342.1">
    <property type="nucleotide sequence ID" value="NZ_LNTY01000022.1"/>
</dbReference>
<dbReference type="OrthoDB" id="9807095at2"/>
<dbReference type="EC" id="6.3.1.2" evidence="2 12"/>
<evidence type="ECO:0000256" key="6">
    <source>
        <dbReference type="PIRSR" id="PIRSR604809-2"/>
    </source>
</evidence>
<dbReference type="SMART" id="SM01230">
    <property type="entry name" value="Gln-synt_C"/>
    <property type="match status" value="1"/>
</dbReference>
<feature type="domain" description="GS beta-grasp" evidence="13">
    <location>
        <begin position="13"/>
        <end position="97"/>
    </location>
</feature>
<dbReference type="Gene3D" id="3.10.20.70">
    <property type="entry name" value="Glutamine synthetase, N-terminal domain"/>
    <property type="match status" value="1"/>
</dbReference>
<dbReference type="Pfam" id="PF03951">
    <property type="entry name" value="Gln-synt_N"/>
    <property type="match status" value="1"/>
</dbReference>
<dbReference type="STRING" id="294935.ATN88_21005"/>
<dbReference type="PROSITE" id="PS51987">
    <property type="entry name" value="GS_CATALYTIC"/>
    <property type="match status" value="1"/>
</dbReference>
<dbReference type="InterPro" id="IPR027303">
    <property type="entry name" value="Gln_synth_gly_rich_site"/>
</dbReference>
<proteinExistence type="inferred from homology"/>
<feature type="binding site" evidence="7">
    <location>
        <position position="213"/>
    </location>
    <ligand>
        <name>Mg(2+)</name>
        <dbReference type="ChEBI" id="CHEBI:18420"/>
        <label>1</label>
    </ligand>
</feature>
<dbReference type="GO" id="GO:0046872">
    <property type="term" value="F:metal ion binding"/>
    <property type="evidence" value="ECO:0007669"/>
    <property type="project" value="UniProtKB-KW"/>
</dbReference>
<dbReference type="NCBIfam" id="TIGR00653">
    <property type="entry name" value="GlnA"/>
    <property type="match status" value="1"/>
</dbReference>
<evidence type="ECO:0000256" key="7">
    <source>
        <dbReference type="PIRSR" id="PIRSR604809-3"/>
    </source>
</evidence>
<comment type="subcellular location">
    <subcellularLocation>
        <location evidence="11">Cytoplasm</location>
    </subcellularLocation>
</comment>
<accession>A0A135IAY0</accession>
<dbReference type="PANTHER" id="PTHR43407">
    <property type="entry name" value="GLUTAMINE SYNTHETASE"/>
    <property type="match status" value="1"/>
</dbReference>
<evidence type="ECO:0000256" key="1">
    <source>
        <dbReference type="ARBA" id="ARBA00009897"/>
    </source>
</evidence>
<evidence type="ECO:0000256" key="12">
    <source>
        <dbReference type="RuleBase" id="RU004356"/>
    </source>
</evidence>
<dbReference type="GO" id="GO:0005524">
    <property type="term" value="F:ATP binding"/>
    <property type="evidence" value="ECO:0007669"/>
    <property type="project" value="UniProtKB-KW"/>
</dbReference>
<evidence type="ECO:0000256" key="5">
    <source>
        <dbReference type="PIRSR" id="PIRSR604809-1"/>
    </source>
</evidence>